<name>I3UMG1_9CAUD</name>
<evidence type="ECO:0000313" key="2">
    <source>
        <dbReference type="Proteomes" id="UP000005266"/>
    </source>
</evidence>
<dbReference type="Proteomes" id="UP000005266">
    <property type="component" value="Segment"/>
</dbReference>
<organism evidence="1 2">
    <name type="scientific">Colwellia phage 9A</name>
    <dbReference type="NCBI Taxonomy" id="765765"/>
    <lineage>
        <taxon>Viruses</taxon>
        <taxon>Duplodnaviria</taxon>
        <taxon>Heunggongvirae</taxon>
        <taxon>Uroviricota</taxon>
        <taxon>Caudoviricetes</taxon>
        <taxon>Franklinbayvirus</taxon>
        <taxon>Franklinbayvirus fv9A</taxon>
    </lineage>
</organism>
<keyword evidence="2" id="KW-1185">Reference proteome</keyword>
<proteinExistence type="predicted"/>
<dbReference type="GeneID" id="13165497"/>
<gene>
    <name evidence="1" type="ORF">COPG_00080</name>
</gene>
<dbReference type="EMBL" id="HQ317390">
    <property type="protein sequence ID" value="AFK66676.1"/>
    <property type="molecule type" value="Genomic_DNA"/>
</dbReference>
<dbReference type="RefSeq" id="YP_006489266.1">
    <property type="nucleotide sequence ID" value="NC_018088.1"/>
</dbReference>
<dbReference type="OrthoDB" id="6588at10239"/>
<protein>
    <submittedName>
        <fullName evidence="1">Uncharacterized protein</fullName>
    </submittedName>
</protein>
<accession>I3UMG1</accession>
<evidence type="ECO:0000313" key="1">
    <source>
        <dbReference type="EMBL" id="AFK66676.1"/>
    </source>
</evidence>
<sequence length="471" mass="53135">MIINNAVDADYVIDIDSEFEFTKGGIRLLLDTDPIAYSAAAACDTATHILKINGITAYIMEGGITDLYAAFDYTDYRDFNAMLERSPDVTYEKLVTSDGNTNMFHTIKAMIRKVIKNTQAGSVELYLTDGASNFRLTEEIATILKYKGNRSPDAKPAMLGKARDYIMEELNGIMCVGLEADDQLSIEHRASWKQAMDDALEFYCGEKVSNELLEAKAMELSKTVLATIDKDIKMCAGKFINPDQDLGIEEILPMGHVFLEIKKKKNKPDDKKLRFSGLKGFYAQLLLGDACDNIAGVYYCGDVRVDELFQGLETEEQLFKTVFREIHLGFHRENVNNMKSIIEERLVKAIASGKHGKDNVSNTAKVKKKIKDNFAKQVAYCDKHYRHWSDYKLAEDGTVSKELIDPENSVVLSISPLDYMLEVARLVYMLEVAPHEDGRHLWTPPNQAWVDEIVNEFEEENILRIPMVGAV</sequence>
<reference evidence="1 2" key="1">
    <citation type="journal article" date="2013" name="Extremophiles">
        <title>Genomic analysis of cold-active Colwelliaphage 9A and psychrophilic phage-host interactions.</title>
        <authorList>
            <person name="Colangelo-Lillis J.R."/>
            <person name="Deming J.W."/>
        </authorList>
    </citation>
    <scope>NUCLEOTIDE SEQUENCE [LARGE SCALE GENOMIC DNA]</scope>
    <source>
        <strain evidence="1">9A</strain>
    </source>
</reference>
<dbReference type="KEGG" id="vg:13165497"/>